<accession>A0A074LPF0</accession>
<organism evidence="2 3">
    <name type="scientific">Anditalea andensis</name>
    <dbReference type="NCBI Taxonomy" id="1048983"/>
    <lineage>
        <taxon>Bacteria</taxon>
        <taxon>Pseudomonadati</taxon>
        <taxon>Bacteroidota</taxon>
        <taxon>Cytophagia</taxon>
        <taxon>Cytophagales</taxon>
        <taxon>Cytophagaceae</taxon>
        <taxon>Anditalea</taxon>
    </lineage>
</organism>
<proteinExistence type="predicted"/>
<dbReference type="eggNOG" id="COG3203">
    <property type="taxonomic scope" value="Bacteria"/>
</dbReference>
<name>A0A074LPF0_9BACT</name>
<evidence type="ECO:0000313" key="3">
    <source>
        <dbReference type="Proteomes" id="UP000027821"/>
    </source>
</evidence>
<evidence type="ECO:0000313" key="2">
    <source>
        <dbReference type="EMBL" id="KEO75802.1"/>
    </source>
</evidence>
<dbReference type="EMBL" id="JMIH01000004">
    <property type="protein sequence ID" value="KEO75802.1"/>
    <property type="molecule type" value="Genomic_DNA"/>
</dbReference>
<dbReference type="STRING" id="1048983.EL17_22515"/>
<dbReference type="Proteomes" id="UP000027821">
    <property type="component" value="Unassembled WGS sequence"/>
</dbReference>
<protein>
    <recommendedName>
        <fullName evidence="4">Alginate export domain-containing protein</fullName>
    </recommendedName>
</protein>
<reference evidence="2 3" key="1">
    <citation type="submission" date="2014-04" db="EMBL/GenBank/DDBJ databases">
        <title>Characterization and application of a salt tolerant electro-active bacterium.</title>
        <authorList>
            <person name="Yang L."/>
            <person name="Wei S."/>
            <person name="Tay Q.X.M."/>
        </authorList>
    </citation>
    <scope>NUCLEOTIDE SEQUENCE [LARGE SCALE GENOMIC DNA]</scope>
    <source>
        <strain evidence="2 3">LY1</strain>
    </source>
</reference>
<keyword evidence="1" id="KW-0732">Signal</keyword>
<sequence length="440" mass="50197">MFQKKIYGLGLLMAFSFTSAQAQFNIDGQILQRGEFRNGFNRLINETDDPASFIAHRARLQASYKMEGASFYMSIQDVRTWGNTAQIKLTDNFLSVHEAWLEANLSENWKVKLGRQELNYDNFRFLGNLDWALQGRAHDFALVKYEKDAMNFHFGGGYNQDGQALSGNTFTVPNQYKAAQMARYGNVWGDFHFSALFWNDGRQYITTDDTGAILDEGIRYRQTIGLPTLRYQMGNTTFSGYYYHQFGTDVAGRNINAYNASAQISQQVDGEAGTGRRLRITGGFEILSGTPNNDRSENRSYSPLYGTNHLFNGYMDLFFVGGAHENNVGLQDYYLRARYDFNPKFFVQTDGHLFYSDAAVYRASGAGERMDNYFGTELDLSFGYIFNHAISLQGGYSQFLYTDTFEAVQNNGTLKNNQNWAYLMLIFRPTMKNKFIGILL</sequence>
<dbReference type="RefSeq" id="WP_035068748.1">
    <property type="nucleotide sequence ID" value="NZ_JMIH01000004.1"/>
</dbReference>
<evidence type="ECO:0000256" key="1">
    <source>
        <dbReference type="SAM" id="SignalP"/>
    </source>
</evidence>
<keyword evidence="3" id="KW-1185">Reference proteome</keyword>
<feature type="chain" id="PRO_5001696331" description="Alginate export domain-containing protein" evidence="1">
    <location>
        <begin position="23"/>
        <end position="440"/>
    </location>
</feature>
<evidence type="ECO:0008006" key="4">
    <source>
        <dbReference type="Google" id="ProtNLM"/>
    </source>
</evidence>
<dbReference type="AlphaFoldDB" id="A0A074LPF0"/>
<comment type="caution">
    <text evidence="2">The sequence shown here is derived from an EMBL/GenBank/DDBJ whole genome shotgun (WGS) entry which is preliminary data.</text>
</comment>
<gene>
    <name evidence="2" type="ORF">EL17_22515</name>
</gene>
<feature type="signal peptide" evidence="1">
    <location>
        <begin position="1"/>
        <end position="22"/>
    </location>
</feature>